<reference evidence="2" key="1">
    <citation type="submission" date="2023-04" db="EMBL/GenBank/DDBJ databases">
        <authorList>
            <person name="Vijverberg K."/>
            <person name="Xiong W."/>
            <person name="Schranz E."/>
        </authorList>
    </citation>
    <scope>NUCLEOTIDE SEQUENCE</scope>
</reference>
<feature type="compositionally biased region" description="Polar residues" evidence="1">
    <location>
        <begin position="1"/>
        <end position="23"/>
    </location>
</feature>
<sequence>MSTSHNSNSSKQNAPNQNVNNAYTLFGYHPSSSPPYWPQMDGFHSYYSQFQIPQQFHFQYQPQTQPSQTQFPSQPPFTPSTEQEEHEEQHQQPQQQKKGKADPRR</sequence>
<dbReference type="AlphaFoldDB" id="A0AA35VGZ0"/>
<accession>A0AA35VGZ0</accession>
<organism evidence="2 3">
    <name type="scientific">Lactuca saligna</name>
    <name type="common">Willowleaf lettuce</name>
    <dbReference type="NCBI Taxonomy" id="75948"/>
    <lineage>
        <taxon>Eukaryota</taxon>
        <taxon>Viridiplantae</taxon>
        <taxon>Streptophyta</taxon>
        <taxon>Embryophyta</taxon>
        <taxon>Tracheophyta</taxon>
        <taxon>Spermatophyta</taxon>
        <taxon>Magnoliopsida</taxon>
        <taxon>eudicotyledons</taxon>
        <taxon>Gunneridae</taxon>
        <taxon>Pentapetalae</taxon>
        <taxon>asterids</taxon>
        <taxon>campanulids</taxon>
        <taxon>Asterales</taxon>
        <taxon>Asteraceae</taxon>
        <taxon>Cichorioideae</taxon>
        <taxon>Cichorieae</taxon>
        <taxon>Lactucinae</taxon>
        <taxon>Lactuca</taxon>
    </lineage>
</organism>
<evidence type="ECO:0000313" key="3">
    <source>
        <dbReference type="Proteomes" id="UP001177003"/>
    </source>
</evidence>
<dbReference type="EMBL" id="OX465077">
    <property type="protein sequence ID" value="CAI9268554.1"/>
    <property type="molecule type" value="Genomic_DNA"/>
</dbReference>
<keyword evidence="3" id="KW-1185">Reference proteome</keyword>
<proteinExistence type="predicted"/>
<evidence type="ECO:0000256" key="1">
    <source>
        <dbReference type="SAM" id="MobiDB-lite"/>
    </source>
</evidence>
<dbReference type="Proteomes" id="UP001177003">
    <property type="component" value="Chromosome 1"/>
</dbReference>
<feature type="compositionally biased region" description="Low complexity" evidence="1">
    <location>
        <begin position="57"/>
        <end position="72"/>
    </location>
</feature>
<feature type="region of interest" description="Disordered" evidence="1">
    <location>
        <begin position="57"/>
        <end position="105"/>
    </location>
</feature>
<evidence type="ECO:0000313" key="2">
    <source>
        <dbReference type="EMBL" id="CAI9268554.1"/>
    </source>
</evidence>
<name>A0AA35VGZ0_LACSI</name>
<protein>
    <submittedName>
        <fullName evidence="2">Uncharacterized protein</fullName>
    </submittedName>
</protein>
<gene>
    <name evidence="2" type="ORF">LSALG_LOCUS8971</name>
</gene>
<feature type="region of interest" description="Disordered" evidence="1">
    <location>
        <begin position="1"/>
        <end position="42"/>
    </location>
</feature>